<dbReference type="SUPFAM" id="SSF48452">
    <property type="entry name" value="TPR-like"/>
    <property type="match status" value="1"/>
</dbReference>
<keyword evidence="1" id="KW-0805">Transcription regulation</keyword>
<organism evidence="7 8">
    <name type="scientific">Aquirufa esocilacus</name>
    <dbReference type="NCBI Taxonomy" id="3096513"/>
    <lineage>
        <taxon>Bacteria</taxon>
        <taxon>Pseudomonadati</taxon>
        <taxon>Bacteroidota</taxon>
        <taxon>Cytophagia</taxon>
        <taxon>Cytophagales</taxon>
        <taxon>Flectobacillaceae</taxon>
        <taxon>Aquirufa</taxon>
    </lineage>
</organism>
<evidence type="ECO:0000256" key="1">
    <source>
        <dbReference type="ARBA" id="ARBA00023015"/>
    </source>
</evidence>
<accession>A0ABW6DMH7</accession>
<evidence type="ECO:0000256" key="2">
    <source>
        <dbReference type="ARBA" id="ARBA00023125"/>
    </source>
</evidence>
<evidence type="ECO:0000313" key="8">
    <source>
        <dbReference type="Proteomes" id="UP001598019"/>
    </source>
</evidence>
<proteinExistence type="predicted"/>
<name>A0ABW6DMH7_9BACT</name>
<evidence type="ECO:0000256" key="5">
    <source>
        <dbReference type="SAM" id="SignalP"/>
    </source>
</evidence>
<feature type="domain" description="HTH araC/xylS-type" evidence="6">
    <location>
        <begin position="445"/>
        <end position="549"/>
    </location>
</feature>
<keyword evidence="5" id="KW-0732">Signal</keyword>
<dbReference type="Proteomes" id="UP001598019">
    <property type="component" value="Unassembled WGS sequence"/>
</dbReference>
<dbReference type="PROSITE" id="PS51257">
    <property type="entry name" value="PROKAR_LIPOPROTEIN"/>
    <property type="match status" value="1"/>
</dbReference>
<protein>
    <submittedName>
        <fullName evidence="7">Helix-turn-helix domain-containing protein</fullName>
    </submittedName>
</protein>
<dbReference type="PROSITE" id="PS01124">
    <property type="entry name" value="HTH_ARAC_FAMILY_2"/>
    <property type="match status" value="1"/>
</dbReference>
<dbReference type="RefSeq" id="WP_377980912.1">
    <property type="nucleotide sequence ID" value="NZ_JBBKXX010000002.1"/>
</dbReference>
<keyword evidence="4" id="KW-0472">Membrane</keyword>
<comment type="caution">
    <text evidence="7">The sequence shown here is derived from an EMBL/GenBank/DDBJ whole genome shotgun (WGS) entry which is preliminary data.</text>
</comment>
<dbReference type="SUPFAM" id="SSF46689">
    <property type="entry name" value="Homeodomain-like"/>
    <property type="match status" value="1"/>
</dbReference>
<feature type="signal peptide" evidence="5">
    <location>
        <begin position="1"/>
        <end position="22"/>
    </location>
</feature>
<evidence type="ECO:0000313" key="7">
    <source>
        <dbReference type="EMBL" id="MFD3408530.1"/>
    </source>
</evidence>
<dbReference type="InterPro" id="IPR009057">
    <property type="entry name" value="Homeodomain-like_sf"/>
</dbReference>
<feature type="chain" id="PRO_5046323360" evidence="5">
    <location>
        <begin position="23"/>
        <end position="564"/>
    </location>
</feature>
<dbReference type="Gene3D" id="1.10.10.60">
    <property type="entry name" value="Homeodomain-like"/>
    <property type="match status" value="1"/>
</dbReference>
<keyword evidence="8" id="KW-1185">Reference proteome</keyword>
<evidence type="ECO:0000259" key="6">
    <source>
        <dbReference type="PROSITE" id="PS01124"/>
    </source>
</evidence>
<keyword evidence="2" id="KW-0238">DNA-binding</keyword>
<keyword evidence="4" id="KW-0812">Transmembrane</keyword>
<dbReference type="PANTHER" id="PTHR43280">
    <property type="entry name" value="ARAC-FAMILY TRANSCRIPTIONAL REGULATOR"/>
    <property type="match status" value="1"/>
</dbReference>
<keyword evidence="4" id="KW-1133">Transmembrane helix</keyword>
<feature type="transmembrane region" description="Helical" evidence="4">
    <location>
        <begin position="385"/>
        <end position="403"/>
    </location>
</feature>
<evidence type="ECO:0000256" key="3">
    <source>
        <dbReference type="ARBA" id="ARBA00023163"/>
    </source>
</evidence>
<dbReference type="InterPro" id="IPR018060">
    <property type="entry name" value="HTH_AraC"/>
</dbReference>
<sequence>MKNTLHLCCFLAASFLFSCSNATDSDQNLGKSSPELEKLLSQQQVYATNRQMDSVLILGLKIREIAEKEGDSLAIAKSLLPIKGEVDAANQRKLEIYLPGAIRYFKSHGRLYDQAKLQASYGAILATKGSYELALKELLSSYDILVKLDSLGPRFSVVLNIGNTFSGIGSHDKALVYYQKSKDLAIQLNDSLKMSSAFLDLGIEYKTSLPDSAIWYITKSAELIPLSYRSFLALKVDYNMAQALAVQGKNAEAIAIFNRILAESAKRNETEGMAMAHRGLSSVFASMKIYPKAKFHLEQSNKIFTEIGGQDFLILEGFPEAIKLFETFGDYKNAFTYMRDYKVKNDSLVSLRKQTTIHDLEIKYQTEKKELENKSLKDQVFLERIALAVLAAFLGALLYFYLVRVRLLNERNKAYFSLMRNYEESSAQFKRSRKLEADAEGQLLQKLYTYLEKEKSYVNPKLKVDEVALAIQSTQKEIAAALKKNKNQNFTACINQYRIEEVIRIFNDLNYDHYKLEAIATMAGFGSKQSFYTAFESVVGVKPAFYRQKVTDDLKAKNNAIVAN</sequence>
<dbReference type="SMART" id="SM00342">
    <property type="entry name" value="HTH_ARAC"/>
    <property type="match status" value="1"/>
</dbReference>
<gene>
    <name evidence="7" type="ORF">SKC37_07670</name>
</gene>
<keyword evidence="3" id="KW-0804">Transcription</keyword>
<dbReference type="Gene3D" id="1.25.40.10">
    <property type="entry name" value="Tetratricopeptide repeat domain"/>
    <property type="match status" value="2"/>
</dbReference>
<dbReference type="PANTHER" id="PTHR43280:SF29">
    <property type="entry name" value="ARAC-FAMILY TRANSCRIPTIONAL REGULATOR"/>
    <property type="match status" value="1"/>
</dbReference>
<reference evidence="7 8" key="1">
    <citation type="submission" date="2024-03" db="EMBL/GenBank/DDBJ databases">
        <title>Aquirufa genome sequencing.</title>
        <authorList>
            <person name="Pitt A."/>
            <person name="Hahn M.W."/>
        </authorList>
    </citation>
    <scope>NUCLEOTIDE SEQUENCE [LARGE SCALE GENOMIC DNA]</scope>
    <source>
        <strain evidence="7 8">HETE-83D</strain>
    </source>
</reference>
<dbReference type="EMBL" id="JBBKXX010000002">
    <property type="protein sequence ID" value="MFD3408530.1"/>
    <property type="molecule type" value="Genomic_DNA"/>
</dbReference>
<evidence type="ECO:0000256" key="4">
    <source>
        <dbReference type="SAM" id="Phobius"/>
    </source>
</evidence>
<dbReference type="InterPro" id="IPR011990">
    <property type="entry name" value="TPR-like_helical_dom_sf"/>
</dbReference>